<evidence type="ECO:0000313" key="2">
    <source>
        <dbReference type="EMBL" id="QDV74407.1"/>
    </source>
</evidence>
<gene>
    <name evidence="2" type="ORF">Spa11_26100</name>
</gene>
<feature type="transmembrane region" description="Helical" evidence="1">
    <location>
        <begin position="21"/>
        <end position="38"/>
    </location>
</feature>
<keyword evidence="1" id="KW-0472">Membrane</keyword>
<dbReference type="KEGG" id="bmei:Spa11_26100"/>
<proteinExistence type="predicted"/>
<keyword evidence="3" id="KW-1185">Reference proteome</keyword>
<organism evidence="2 3">
    <name type="scientific">Botrimarina mediterranea</name>
    <dbReference type="NCBI Taxonomy" id="2528022"/>
    <lineage>
        <taxon>Bacteria</taxon>
        <taxon>Pseudomonadati</taxon>
        <taxon>Planctomycetota</taxon>
        <taxon>Planctomycetia</taxon>
        <taxon>Pirellulales</taxon>
        <taxon>Lacipirellulaceae</taxon>
        <taxon>Botrimarina</taxon>
    </lineage>
</organism>
<dbReference type="Proteomes" id="UP000316426">
    <property type="component" value="Chromosome"/>
</dbReference>
<name>A0A518K9E6_9BACT</name>
<protein>
    <submittedName>
        <fullName evidence="2">Uncharacterized protein</fullName>
    </submittedName>
</protein>
<keyword evidence="1" id="KW-1133">Transmembrane helix</keyword>
<dbReference type="AlphaFoldDB" id="A0A518K9E6"/>
<dbReference type="RefSeq" id="WP_145112785.1">
    <property type="nucleotide sequence ID" value="NZ_CP036349.1"/>
</dbReference>
<accession>A0A518K9E6</accession>
<evidence type="ECO:0000256" key="1">
    <source>
        <dbReference type="SAM" id="Phobius"/>
    </source>
</evidence>
<sequence>MRRAVENEEDDIPGGDSFLDIVANIVGILVLLVVVVGVRAGRVIFTPEAVVAEQAESTVALQTKLSEIVRQAHAEQSEISELVGKVATTLDEVDRRNAMRESAALYNTKLRAELDEARTSLNEGDQRSLETHNAIAQAQLRLDRLTREQVALSSVEPEPDAEIVEVAPTPIVNGKAEELISFRLQKGRLVYVPLNELAEDLSKGIHIPTLIDPAKPVVTRETIGPIEGFVGEAEIGWSIRSVGGRVGPLPVVNMLRLREVTPLRGEDPEQAFSAGGYVSSRIELLDPKFVVIQLYIYADSFDSSATIVNRFRERGFRVAQFLKTDGSPIGVTSSRARGGFSSVTQ</sequence>
<keyword evidence="1" id="KW-0812">Transmembrane</keyword>
<reference evidence="2 3" key="1">
    <citation type="submission" date="2019-02" db="EMBL/GenBank/DDBJ databases">
        <title>Deep-cultivation of Planctomycetes and their phenomic and genomic characterization uncovers novel biology.</title>
        <authorList>
            <person name="Wiegand S."/>
            <person name="Jogler M."/>
            <person name="Boedeker C."/>
            <person name="Pinto D."/>
            <person name="Vollmers J."/>
            <person name="Rivas-Marin E."/>
            <person name="Kohn T."/>
            <person name="Peeters S.H."/>
            <person name="Heuer A."/>
            <person name="Rast P."/>
            <person name="Oberbeckmann S."/>
            <person name="Bunk B."/>
            <person name="Jeske O."/>
            <person name="Meyerdierks A."/>
            <person name="Storesund J.E."/>
            <person name="Kallscheuer N."/>
            <person name="Luecker S."/>
            <person name="Lage O.M."/>
            <person name="Pohl T."/>
            <person name="Merkel B.J."/>
            <person name="Hornburger P."/>
            <person name="Mueller R.-W."/>
            <person name="Bruemmer F."/>
            <person name="Labrenz M."/>
            <person name="Spormann A.M."/>
            <person name="Op den Camp H."/>
            <person name="Overmann J."/>
            <person name="Amann R."/>
            <person name="Jetten M.S.M."/>
            <person name="Mascher T."/>
            <person name="Medema M.H."/>
            <person name="Devos D.P."/>
            <person name="Kaster A.-K."/>
            <person name="Ovreas L."/>
            <person name="Rohde M."/>
            <person name="Galperin M.Y."/>
            <person name="Jogler C."/>
        </authorList>
    </citation>
    <scope>NUCLEOTIDE SEQUENCE [LARGE SCALE GENOMIC DNA]</scope>
    <source>
        <strain evidence="2 3">Spa11</strain>
    </source>
</reference>
<evidence type="ECO:0000313" key="3">
    <source>
        <dbReference type="Proteomes" id="UP000316426"/>
    </source>
</evidence>
<dbReference type="EMBL" id="CP036349">
    <property type="protein sequence ID" value="QDV74407.1"/>
    <property type="molecule type" value="Genomic_DNA"/>
</dbReference>